<evidence type="ECO:0000313" key="2">
    <source>
        <dbReference type="Proteomes" id="UP000198341"/>
    </source>
</evidence>
<name>K8EPX5_9CHLO</name>
<gene>
    <name evidence="1" type="ordered locus">Bathy16g01620</name>
</gene>
<dbReference type="Proteomes" id="UP000198341">
    <property type="component" value="Chromosome 16"/>
</dbReference>
<protein>
    <recommendedName>
        <fullName evidence="3">Ubiquitin-like domain-containing protein</fullName>
    </recommendedName>
</protein>
<evidence type="ECO:0008006" key="3">
    <source>
        <dbReference type="Google" id="ProtNLM"/>
    </source>
</evidence>
<evidence type="ECO:0000313" key="1">
    <source>
        <dbReference type="EMBL" id="CCO20312.1"/>
    </source>
</evidence>
<dbReference type="KEGG" id="bpg:Bathy16g01620"/>
<keyword evidence="2" id="KW-1185">Reference proteome</keyword>
<dbReference type="GeneID" id="19011329"/>
<sequence length="111" mass="11719">MIHKGPWGEKGTLIPIAVKEEDSKNDLRRKIGAATGLHPNDVKLQFVSAVQLGASSKSMCAKAGMSHGNCGVTERIGLVAVAAEEGVKPHKPRATPCLIDNSGNYDIDDAK</sequence>
<proteinExistence type="predicted"/>
<dbReference type="OrthoDB" id="534821at2759"/>
<dbReference type="RefSeq" id="XP_007508695.1">
    <property type="nucleotide sequence ID" value="XM_007508633.1"/>
</dbReference>
<dbReference type="EMBL" id="FO082263">
    <property type="protein sequence ID" value="CCO20312.1"/>
    <property type="molecule type" value="Genomic_DNA"/>
</dbReference>
<accession>K8EPX5</accession>
<organism evidence="1 2">
    <name type="scientific">Bathycoccus prasinos</name>
    <dbReference type="NCBI Taxonomy" id="41875"/>
    <lineage>
        <taxon>Eukaryota</taxon>
        <taxon>Viridiplantae</taxon>
        <taxon>Chlorophyta</taxon>
        <taxon>Mamiellophyceae</taxon>
        <taxon>Mamiellales</taxon>
        <taxon>Bathycoccaceae</taxon>
        <taxon>Bathycoccus</taxon>
    </lineage>
</organism>
<reference evidence="1 2" key="1">
    <citation type="submission" date="2011-10" db="EMBL/GenBank/DDBJ databases">
        <authorList>
            <person name="Genoscope - CEA"/>
        </authorList>
    </citation>
    <scope>NUCLEOTIDE SEQUENCE [LARGE SCALE GENOMIC DNA]</scope>
    <source>
        <strain evidence="1 2">RCC 1105</strain>
    </source>
</reference>
<dbReference type="AlphaFoldDB" id="K8EPX5"/>